<evidence type="ECO:0000256" key="1">
    <source>
        <dbReference type="ARBA" id="ARBA00023121"/>
    </source>
</evidence>
<dbReference type="PANTHER" id="PTHR33434:SF2">
    <property type="entry name" value="FATTY ACID-BINDING PROTEIN TM_1468"/>
    <property type="match status" value="1"/>
</dbReference>
<comment type="caution">
    <text evidence="2">The sequence shown here is derived from an EMBL/GenBank/DDBJ whole genome shotgun (WGS) entry which is preliminary data.</text>
</comment>
<dbReference type="InterPro" id="IPR003797">
    <property type="entry name" value="DegV"/>
</dbReference>
<accession>A0ABS6EQG0</accession>
<dbReference type="PROSITE" id="PS51482">
    <property type="entry name" value="DEGV"/>
    <property type="match status" value="1"/>
</dbReference>
<gene>
    <name evidence="2" type="ORF">KQI75_04675</name>
</gene>
<organism evidence="2 3">
    <name type="scientific">Butyricicoccus intestinisimiae</name>
    <dbReference type="NCBI Taxonomy" id="2841509"/>
    <lineage>
        <taxon>Bacteria</taxon>
        <taxon>Bacillati</taxon>
        <taxon>Bacillota</taxon>
        <taxon>Clostridia</taxon>
        <taxon>Eubacteriales</taxon>
        <taxon>Butyricicoccaceae</taxon>
        <taxon>Butyricicoccus</taxon>
    </lineage>
</organism>
<keyword evidence="3" id="KW-1185">Reference proteome</keyword>
<name>A0ABS6EQG0_9FIRM</name>
<dbReference type="EMBL" id="JAHLQI010000002">
    <property type="protein sequence ID" value="MBU5489919.1"/>
    <property type="molecule type" value="Genomic_DNA"/>
</dbReference>
<dbReference type="NCBIfam" id="TIGR00762">
    <property type="entry name" value="DegV"/>
    <property type="match status" value="1"/>
</dbReference>
<dbReference type="Proteomes" id="UP000783588">
    <property type="component" value="Unassembled WGS sequence"/>
</dbReference>
<dbReference type="InterPro" id="IPR050270">
    <property type="entry name" value="DegV_domain_contain"/>
</dbReference>
<dbReference type="PANTHER" id="PTHR33434">
    <property type="entry name" value="DEGV DOMAIN-CONTAINING PROTEIN DR_1986-RELATED"/>
    <property type="match status" value="1"/>
</dbReference>
<reference evidence="2 3" key="1">
    <citation type="submission" date="2021-06" db="EMBL/GenBank/DDBJ databases">
        <authorList>
            <person name="Sun Q."/>
            <person name="Li D."/>
        </authorList>
    </citation>
    <scope>NUCLEOTIDE SEQUENCE [LARGE SCALE GENOMIC DNA]</scope>
    <source>
        <strain evidence="2 3">MSJd-7</strain>
    </source>
</reference>
<proteinExistence type="predicted"/>
<dbReference type="RefSeq" id="WP_216469574.1">
    <property type="nucleotide sequence ID" value="NZ_JAHLQI010000002.1"/>
</dbReference>
<dbReference type="Pfam" id="PF02645">
    <property type="entry name" value="DegV"/>
    <property type="match status" value="1"/>
</dbReference>
<protein>
    <submittedName>
        <fullName evidence="2">DegV family protein</fullName>
    </submittedName>
</protein>
<evidence type="ECO:0000313" key="2">
    <source>
        <dbReference type="EMBL" id="MBU5489919.1"/>
    </source>
</evidence>
<keyword evidence="1" id="KW-0446">Lipid-binding</keyword>
<sequence>MTDKKTEKICIFTDSASDITHEEAERWDVKVAPLHVTVDDQTYLEYYEISPQEYWKMLEESETFPQTAQVGMEWFLNLYKQAHEDGCTHCIGVLINGSGSGTYQAACITRDMFYDEYGEAMTIELIDSRCYSYTYGKVAVTGAKMREEGKSFAEISAEMNSLVKGMKAYVGIYNLRILRKSGRISGGAAFVGDALGLRPIAVVFDGSVDVMCKVRGDKAVANKLADLAAKDAVDKEHQTVRIMYGDVPEAQIQTLEDKLREKGFRDVERSPLGIMVTSNTGPNALGVIFRGAPRA</sequence>
<evidence type="ECO:0000313" key="3">
    <source>
        <dbReference type="Proteomes" id="UP000783588"/>
    </source>
</evidence>